<feature type="region of interest" description="Disordered" evidence="1">
    <location>
        <begin position="49"/>
        <end position="81"/>
    </location>
</feature>
<reference evidence="2 3" key="1">
    <citation type="submission" date="2020-08" db="EMBL/GenBank/DDBJ databases">
        <title>Genomic Encyclopedia of Type Strains, Phase IV (KMG-V): Genome sequencing to study the core and pangenomes of soil and plant-associated prokaryotes.</title>
        <authorList>
            <person name="Whitman W."/>
        </authorList>
    </citation>
    <scope>NUCLEOTIDE SEQUENCE [LARGE SCALE GENOMIC DNA]</scope>
    <source>
        <strain evidence="2 3">JPY162</strain>
    </source>
</reference>
<evidence type="ECO:0000256" key="1">
    <source>
        <dbReference type="SAM" id="MobiDB-lite"/>
    </source>
</evidence>
<sequence length="135" mass="15247">MRNHSAPLAGRLADALVPKLDEGLSGRRQRMLGASDQIHVARNERRFEPARDQIAVRKRRQRNARKNRDAKTAHPGLPPNRVVEMGARLNMVWHAGVNRGAVQNLRILRPKTKKPAKTRALMCCVARSCRYGRDG</sequence>
<accession>A0A7W8P765</accession>
<comment type="caution">
    <text evidence="2">The sequence shown here is derived from an EMBL/GenBank/DDBJ whole genome shotgun (WGS) entry which is preliminary data.</text>
</comment>
<feature type="compositionally biased region" description="Basic residues" evidence="1">
    <location>
        <begin position="56"/>
        <end position="65"/>
    </location>
</feature>
<organism evidence="2 3">
    <name type="scientific">Paraburkholderia youngii</name>
    <dbReference type="NCBI Taxonomy" id="2782701"/>
    <lineage>
        <taxon>Bacteria</taxon>
        <taxon>Pseudomonadati</taxon>
        <taxon>Pseudomonadota</taxon>
        <taxon>Betaproteobacteria</taxon>
        <taxon>Burkholderiales</taxon>
        <taxon>Burkholderiaceae</taxon>
        <taxon>Paraburkholderia</taxon>
    </lineage>
</organism>
<evidence type="ECO:0000313" key="3">
    <source>
        <dbReference type="Proteomes" id="UP000592820"/>
    </source>
</evidence>
<dbReference type="EMBL" id="JACHDE010000008">
    <property type="protein sequence ID" value="MBB5402527.1"/>
    <property type="molecule type" value="Genomic_DNA"/>
</dbReference>
<protein>
    <submittedName>
        <fullName evidence="2">Uncharacterized protein</fullName>
    </submittedName>
</protein>
<name>A0A7W8P765_9BURK</name>
<gene>
    <name evidence="2" type="ORF">HDG41_004613</name>
</gene>
<dbReference type="Proteomes" id="UP000592820">
    <property type="component" value="Unassembled WGS sequence"/>
</dbReference>
<evidence type="ECO:0000313" key="2">
    <source>
        <dbReference type="EMBL" id="MBB5402527.1"/>
    </source>
</evidence>
<dbReference type="AlphaFoldDB" id="A0A7W8P765"/>
<proteinExistence type="predicted"/>